<proteinExistence type="predicted"/>
<reference evidence="2" key="1">
    <citation type="journal article" date="2021" name="bioRxiv">
        <title>Whole Genome Assembly and Annotation of Northern Wild Rice, Zizania palustris L., Supports a Whole Genome Duplication in the Zizania Genus.</title>
        <authorList>
            <person name="Haas M."/>
            <person name="Kono T."/>
            <person name="Macchietto M."/>
            <person name="Millas R."/>
            <person name="McGilp L."/>
            <person name="Shao M."/>
            <person name="Duquette J."/>
            <person name="Hirsch C.N."/>
            <person name="Kimball J."/>
        </authorList>
    </citation>
    <scope>NUCLEOTIDE SEQUENCE</scope>
    <source>
        <tissue evidence="2">Fresh leaf tissue</tissue>
    </source>
</reference>
<accession>A0A8J5VYC5</accession>
<evidence type="ECO:0000256" key="1">
    <source>
        <dbReference type="SAM" id="SignalP"/>
    </source>
</evidence>
<keyword evidence="1" id="KW-0732">Signal</keyword>
<sequence length="93" mass="9701">MDDSASRRATAAVLLLVVVVAVAATVGGVAAEEDEEKHAAAEEKLGCFCDCMKNLCMTLGTRPNKVDCATACTEGCTQIGQQGQPKNDDFCGF</sequence>
<evidence type="ECO:0000313" key="3">
    <source>
        <dbReference type="Proteomes" id="UP000729402"/>
    </source>
</evidence>
<organism evidence="2 3">
    <name type="scientific">Zizania palustris</name>
    <name type="common">Northern wild rice</name>
    <dbReference type="NCBI Taxonomy" id="103762"/>
    <lineage>
        <taxon>Eukaryota</taxon>
        <taxon>Viridiplantae</taxon>
        <taxon>Streptophyta</taxon>
        <taxon>Embryophyta</taxon>
        <taxon>Tracheophyta</taxon>
        <taxon>Spermatophyta</taxon>
        <taxon>Magnoliopsida</taxon>
        <taxon>Liliopsida</taxon>
        <taxon>Poales</taxon>
        <taxon>Poaceae</taxon>
        <taxon>BOP clade</taxon>
        <taxon>Oryzoideae</taxon>
        <taxon>Oryzeae</taxon>
        <taxon>Zizaniinae</taxon>
        <taxon>Zizania</taxon>
    </lineage>
</organism>
<dbReference type="EMBL" id="JAAALK010000286">
    <property type="protein sequence ID" value="KAG8063453.1"/>
    <property type="molecule type" value="Genomic_DNA"/>
</dbReference>
<name>A0A8J5VYC5_ZIZPA</name>
<dbReference type="Proteomes" id="UP000729402">
    <property type="component" value="Unassembled WGS sequence"/>
</dbReference>
<dbReference type="OrthoDB" id="669798at2759"/>
<feature type="chain" id="PRO_5035284765" evidence="1">
    <location>
        <begin position="32"/>
        <end position="93"/>
    </location>
</feature>
<keyword evidence="3" id="KW-1185">Reference proteome</keyword>
<gene>
    <name evidence="2" type="ORF">GUJ93_ZPchr0003g17464</name>
</gene>
<reference evidence="2" key="2">
    <citation type="submission" date="2021-02" db="EMBL/GenBank/DDBJ databases">
        <authorList>
            <person name="Kimball J.A."/>
            <person name="Haas M.W."/>
            <person name="Macchietto M."/>
            <person name="Kono T."/>
            <person name="Duquette J."/>
            <person name="Shao M."/>
        </authorList>
    </citation>
    <scope>NUCLEOTIDE SEQUENCE</scope>
    <source>
        <tissue evidence="2">Fresh leaf tissue</tissue>
    </source>
</reference>
<comment type="caution">
    <text evidence="2">The sequence shown here is derived from an EMBL/GenBank/DDBJ whole genome shotgun (WGS) entry which is preliminary data.</text>
</comment>
<dbReference type="AlphaFoldDB" id="A0A8J5VYC5"/>
<feature type="signal peptide" evidence="1">
    <location>
        <begin position="1"/>
        <end position="31"/>
    </location>
</feature>
<protein>
    <submittedName>
        <fullName evidence="2">Uncharacterized protein</fullName>
    </submittedName>
</protein>
<evidence type="ECO:0000313" key="2">
    <source>
        <dbReference type="EMBL" id="KAG8063453.1"/>
    </source>
</evidence>